<comment type="caution">
    <text evidence="2">The sequence shown here is derived from an EMBL/GenBank/DDBJ whole genome shotgun (WGS) entry which is preliminary data.</text>
</comment>
<dbReference type="HOGENOM" id="CLU_582926_0_0_1"/>
<proteinExistence type="predicted"/>
<gene>
    <name evidence="2" type="ORF">BN7_2843</name>
</gene>
<dbReference type="Pfam" id="PF14616">
    <property type="entry name" value="Rua1_C"/>
    <property type="match status" value="1"/>
</dbReference>
<organism evidence="2 3">
    <name type="scientific">Wickerhamomyces ciferrii (strain ATCC 14091 / BCRC 22168 / CBS 111 / JCM 3599 / NBRC 0793 / NRRL Y-1031 F-60-10)</name>
    <name type="common">Yeast</name>
    <name type="synonym">Pichia ciferrii</name>
    <dbReference type="NCBI Taxonomy" id="1206466"/>
    <lineage>
        <taxon>Eukaryota</taxon>
        <taxon>Fungi</taxon>
        <taxon>Dikarya</taxon>
        <taxon>Ascomycota</taxon>
        <taxon>Saccharomycotina</taxon>
        <taxon>Saccharomycetes</taxon>
        <taxon>Phaffomycetales</taxon>
        <taxon>Wickerhamomycetaceae</taxon>
        <taxon>Wickerhamomyces</taxon>
    </lineage>
</organism>
<dbReference type="InParanoid" id="K0KDY5"/>
<evidence type="ECO:0000313" key="3">
    <source>
        <dbReference type="Proteomes" id="UP000009328"/>
    </source>
</evidence>
<evidence type="ECO:0000313" key="2">
    <source>
        <dbReference type="EMBL" id="CCH43295.1"/>
    </source>
</evidence>
<protein>
    <recommendedName>
        <fullName evidence="1">Transcription regulator Rua1 C-terminal domain-containing protein</fullName>
    </recommendedName>
</protein>
<evidence type="ECO:0000259" key="1">
    <source>
        <dbReference type="Pfam" id="PF14616"/>
    </source>
</evidence>
<dbReference type="AlphaFoldDB" id="K0KDY5"/>
<reference evidence="2 3" key="1">
    <citation type="journal article" date="2012" name="Eukaryot. Cell">
        <title>Draft genome sequence of Wickerhamomyces ciferrii NRRL Y-1031 F-60-10.</title>
        <authorList>
            <person name="Schneider J."/>
            <person name="Andrea H."/>
            <person name="Blom J."/>
            <person name="Jaenicke S."/>
            <person name="Ruckert C."/>
            <person name="Schorsch C."/>
            <person name="Szczepanowski R."/>
            <person name="Farwick M."/>
            <person name="Goesmann A."/>
            <person name="Puhler A."/>
            <person name="Schaffer S."/>
            <person name="Tauch A."/>
            <person name="Kohler T."/>
            <person name="Brinkrolf K."/>
        </authorList>
    </citation>
    <scope>NUCLEOTIDE SEQUENCE [LARGE SCALE GENOMIC DNA]</scope>
    <source>
        <strain evidence="3">ATCC 14091 / BCRC 22168 / CBS 111 / JCM 3599 / NBRC 0793 / NRRL Y-1031 F-60-10</strain>
    </source>
</reference>
<keyword evidence="3" id="KW-1185">Reference proteome</keyword>
<dbReference type="InterPro" id="IPR028012">
    <property type="entry name" value="Rua1_C"/>
</dbReference>
<name>K0KDY5_WICCF</name>
<feature type="domain" description="Transcription regulator Rua1 C-terminal" evidence="1">
    <location>
        <begin position="81"/>
        <end position="213"/>
    </location>
</feature>
<dbReference type="Proteomes" id="UP000009328">
    <property type="component" value="Unassembled WGS sequence"/>
</dbReference>
<accession>K0KDY5</accession>
<sequence>MFQTINPSKFYQTVSYNQPKSEENYDWYEFHIKIRQQVSRYALDFRTLMCHSRCHTGFHTLETNIIENPLFNENYYNSCAAIYTENTNNGTCSDNYREPKLAVLCPFCYPEFSYEINEIETFLEVENRDYERHLRELHGVYPDGIKAPQPFIGDTVLTEHPFDYAEDQTPDLKIICSHHLENDKSRACLAGFSYDKNSKEPLADYFNHYYHTHVLHEDESQNRLRFHTTLYKLDDNGEPVTFRFNHMVPISPYLHIEALLNLREVSGDHSQQPFVLLPWDLDVVQNSMDRLQDVPSFYILDTTSENVHSFYEKLFNTKQHIYTYNEKIYQEVVRGMSHNFSTLFETEAHLFDSRHGFKIPKKSIVPDKCPVDSDFSDIDEPLGKEYIRYYDSNSNLVEEEEDFDLIENLPTADGTPIFWDNNSDFSNFECHKPGYPAFNNEERTKIESSGKFSKRRALKEKIKRMVKFY</sequence>
<dbReference type="EMBL" id="CAIF01000075">
    <property type="protein sequence ID" value="CCH43295.1"/>
    <property type="molecule type" value="Genomic_DNA"/>
</dbReference>
<dbReference type="STRING" id="1206466.K0KDY5"/>
<dbReference type="eggNOG" id="ENOG502QTFH">
    <property type="taxonomic scope" value="Eukaryota"/>
</dbReference>